<evidence type="ECO:0000313" key="4">
    <source>
        <dbReference type="Proteomes" id="UP000598146"/>
    </source>
</evidence>
<dbReference type="Gene3D" id="3.60.15.10">
    <property type="entry name" value="Ribonuclease Z/Hydroxyacylglutathione hydrolase-like"/>
    <property type="match status" value="1"/>
</dbReference>
<dbReference type="Pfam" id="PF12706">
    <property type="entry name" value="Lactamase_B_2"/>
    <property type="match status" value="1"/>
</dbReference>
<gene>
    <name evidence="3" type="ORF">I4J89_48285</name>
</gene>
<dbReference type="AlphaFoldDB" id="A0A931CQF6"/>
<dbReference type="SUPFAM" id="SSF56281">
    <property type="entry name" value="Metallo-hydrolase/oxidoreductase"/>
    <property type="match status" value="1"/>
</dbReference>
<protein>
    <submittedName>
        <fullName evidence="3">MBL fold metallo-hydrolase</fullName>
    </submittedName>
</protein>
<keyword evidence="1" id="KW-0378">Hydrolase</keyword>
<dbReference type="PANTHER" id="PTHR43546">
    <property type="entry name" value="UPF0173 METAL-DEPENDENT HYDROLASE MJ1163-RELATED"/>
    <property type="match status" value="1"/>
</dbReference>
<dbReference type="RefSeq" id="WP_196420974.1">
    <property type="nucleotide sequence ID" value="NZ_JADQTO010000059.1"/>
</dbReference>
<comment type="caution">
    <text evidence="3">The sequence shown here is derived from an EMBL/GenBank/DDBJ whole genome shotgun (WGS) entry which is preliminary data.</text>
</comment>
<dbReference type="InterPro" id="IPR036866">
    <property type="entry name" value="RibonucZ/Hydroxyglut_hydro"/>
</dbReference>
<dbReference type="InterPro" id="IPR050114">
    <property type="entry name" value="UPF0173_UPF0282_UlaG_hydrolase"/>
</dbReference>
<evidence type="ECO:0000313" key="3">
    <source>
        <dbReference type="EMBL" id="MBG0569230.1"/>
    </source>
</evidence>
<reference evidence="3" key="1">
    <citation type="submission" date="2020-11" db="EMBL/GenBank/DDBJ databases">
        <title>Isolation and identification of active actinomycetes.</title>
        <authorList>
            <person name="Sun X."/>
        </authorList>
    </citation>
    <scope>NUCLEOTIDE SEQUENCE</scope>
    <source>
        <strain evidence="3">NEAU-A11</strain>
    </source>
</reference>
<evidence type="ECO:0000259" key="2">
    <source>
        <dbReference type="Pfam" id="PF12706"/>
    </source>
</evidence>
<name>A0A931CQF6_9ACTN</name>
<feature type="domain" description="Metallo-beta-lactamase" evidence="2">
    <location>
        <begin position="25"/>
        <end position="225"/>
    </location>
</feature>
<keyword evidence="4" id="KW-1185">Reference proteome</keyword>
<evidence type="ECO:0000256" key="1">
    <source>
        <dbReference type="ARBA" id="ARBA00022801"/>
    </source>
</evidence>
<dbReference type="Proteomes" id="UP000598146">
    <property type="component" value="Unassembled WGS sequence"/>
</dbReference>
<sequence>MSPASQVRITHIGGPTTLIEVGGWRLLTDPTFDPPGRRYAFGWGTSSTKLTGPAIPAGQLGRIDAVLLTHDHHGDNLDTLGRTLLPDADTVLTTVSGAERLGGGAQGLAPWATTILSAPGRPTIEITATPCRHGPPLSRPIVGDVTGFALQWNGQRHGVLWISGDTVLFAGLRTVAERLHIGTAILHLGGVRFPITGPLRYSMTGRKAVELCQAIRPHTVIPVHYEGWRHFRQPRHAVERAFTNTAADIKRSLHWLDTGIATNITT</sequence>
<organism evidence="3 4">
    <name type="scientific">Actinoplanes aureus</name>
    <dbReference type="NCBI Taxonomy" id="2792083"/>
    <lineage>
        <taxon>Bacteria</taxon>
        <taxon>Bacillati</taxon>
        <taxon>Actinomycetota</taxon>
        <taxon>Actinomycetes</taxon>
        <taxon>Micromonosporales</taxon>
        <taxon>Micromonosporaceae</taxon>
        <taxon>Actinoplanes</taxon>
    </lineage>
</organism>
<dbReference type="GO" id="GO:0016787">
    <property type="term" value="F:hydrolase activity"/>
    <property type="evidence" value="ECO:0007669"/>
    <property type="project" value="UniProtKB-KW"/>
</dbReference>
<dbReference type="PANTHER" id="PTHR43546:SF9">
    <property type="entry name" value="L-ASCORBATE-6-PHOSPHATE LACTONASE ULAG-RELATED"/>
    <property type="match status" value="1"/>
</dbReference>
<proteinExistence type="predicted"/>
<accession>A0A931CQF6</accession>
<dbReference type="EMBL" id="JADQTO010000059">
    <property type="protein sequence ID" value="MBG0569230.1"/>
    <property type="molecule type" value="Genomic_DNA"/>
</dbReference>
<dbReference type="InterPro" id="IPR001279">
    <property type="entry name" value="Metallo-B-lactamas"/>
</dbReference>